<sequence>MTIVRKAANIHKNADGLSRWELPNTPDNPAYVPSSAEPQISIEGINITVVGTDFFEEVWKAISKIRIAIFLLLYLTKTSKLQPWLTL</sequence>
<organism evidence="1 2">
    <name type="scientific">Austropuccinia psidii MF-1</name>
    <dbReference type="NCBI Taxonomy" id="1389203"/>
    <lineage>
        <taxon>Eukaryota</taxon>
        <taxon>Fungi</taxon>
        <taxon>Dikarya</taxon>
        <taxon>Basidiomycota</taxon>
        <taxon>Pucciniomycotina</taxon>
        <taxon>Pucciniomycetes</taxon>
        <taxon>Pucciniales</taxon>
        <taxon>Sphaerophragmiaceae</taxon>
        <taxon>Austropuccinia</taxon>
    </lineage>
</organism>
<accession>A0A9Q3K6Z0</accession>
<name>A0A9Q3K6Z0_9BASI</name>
<protein>
    <submittedName>
        <fullName evidence="1">Uncharacterized protein</fullName>
    </submittedName>
</protein>
<dbReference type="Proteomes" id="UP000765509">
    <property type="component" value="Unassembled WGS sequence"/>
</dbReference>
<evidence type="ECO:0000313" key="2">
    <source>
        <dbReference type="Proteomes" id="UP000765509"/>
    </source>
</evidence>
<dbReference type="AlphaFoldDB" id="A0A9Q3K6Z0"/>
<gene>
    <name evidence="1" type="ORF">O181_115339</name>
</gene>
<keyword evidence="2" id="KW-1185">Reference proteome</keyword>
<dbReference type="OrthoDB" id="2507171at2759"/>
<proteinExistence type="predicted"/>
<dbReference type="EMBL" id="AVOT02096650">
    <property type="protein sequence ID" value="MBW0575624.1"/>
    <property type="molecule type" value="Genomic_DNA"/>
</dbReference>
<comment type="caution">
    <text evidence="1">The sequence shown here is derived from an EMBL/GenBank/DDBJ whole genome shotgun (WGS) entry which is preliminary data.</text>
</comment>
<reference evidence="1" key="1">
    <citation type="submission" date="2021-03" db="EMBL/GenBank/DDBJ databases">
        <title>Draft genome sequence of rust myrtle Austropuccinia psidii MF-1, a brazilian biotype.</title>
        <authorList>
            <person name="Quecine M.C."/>
            <person name="Pachon D.M.R."/>
            <person name="Bonatelli M.L."/>
            <person name="Correr F.H."/>
            <person name="Franceschini L.M."/>
            <person name="Leite T.F."/>
            <person name="Margarido G.R.A."/>
            <person name="Almeida C.A."/>
            <person name="Ferrarezi J.A."/>
            <person name="Labate C.A."/>
        </authorList>
    </citation>
    <scope>NUCLEOTIDE SEQUENCE</scope>
    <source>
        <strain evidence="1">MF-1</strain>
    </source>
</reference>
<evidence type="ECO:0000313" key="1">
    <source>
        <dbReference type="EMBL" id="MBW0575624.1"/>
    </source>
</evidence>